<dbReference type="Proteomes" id="UP000034076">
    <property type="component" value="Unassembled WGS sequence"/>
</dbReference>
<protein>
    <submittedName>
        <fullName evidence="2">Putative hydrolase</fullName>
    </submittedName>
</protein>
<dbReference type="PANTHER" id="PTHR46438:SF2">
    <property type="entry name" value="ALPHA_BETA-HYDROLASES SUPERFAMILY PROTEIN"/>
    <property type="match status" value="1"/>
</dbReference>
<dbReference type="EMBL" id="LAYJ01000088">
    <property type="protein sequence ID" value="KKI51166.1"/>
    <property type="molecule type" value="Genomic_DNA"/>
</dbReference>
<dbReference type="InterPro" id="IPR000073">
    <property type="entry name" value="AB_hydrolase_1"/>
</dbReference>
<evidence type="ECO:0000259" key="1">
    <source>
        <dbReference type="Pfam" id="PF00561"/>
    </source>
</evidence>
<dbReference type="AlphaFoldDB" id="A0A0M2NJM3"/>
<dbReference type="InterPro" id="IPR029058">
    <property type="entry name" value="AB_hydrolase_fold"/>
</dbReference>
<dbReference type="PANTHER" id="PTHR46438">
    <property type="entry name" value="ALPHA/BETA-HYDROLASES SUPERFAMILY PROTEIN"/>
    <property type="match status" value="1"/>
</dbReference>
<evidence type="ECO:0000313" key="3">
    <source>
        <dbReference type="Proteomes" id="UP000034076"/>
    </source>
</evidence>
<sequence>MFEPININKFLNREHIGDYAEIEFDTYVSSHGKEEVEDIKMPMHYYEAGEGEPLILVHGIGQSIYTWRKNFEELAKHFHVFAIDLPGHGFSGKPQMSYSIEEFALSLESFMNVRELASAHFCAFGEATAYVLDFVMHNMKRARTLVFISPMLTMSAGGGIKGKGLPSVLGMTAAKMRLTEGAVKEMLEDCYFDRTLVTDEVAAEYSAVLMDRDFKVISRMCIGNFIDEDIIQNIHSVRQPMLIILGSEDKITGGRENEFLQLPLADASSLTVRNCGFIVHEEKPEKVNEAIEQFCRPRKKPEEA</sequence>
<proteinExistence type="predicted"/>
<accession>A0A0M2NJM3</accession>
<dbReference type="RefSeq" id="WP_046443407.1">
    <property type="nucleotide sequence ID" value="NZ_CAUERS010000024.1"/>
</dbReference>
<dbReference type="OrthoDB" id="9776303at2"/>
<dbReference type="GO" id="GO:0016787">
    <property type="term" value="F:hydrolase activity"/>
    <property type="evidence" value="ECO:0007669"/>
    <property type="project" value="UniProtKB-KW"/>
</dbReference>
<keyword evidence="2" id="KW-0378">Hydrolase</keyword>
<evidence type="ECO:0000313" key="2">
    <source>
        <dbReference type="EMBL" id="KKI51166.1"/>
    </source>
</evidence>
<name>A0A0M2NJM3_9FIRM</name>
<dbReference type="STRING" id="270498.CHK_1553"/>
<gene>
    <name evidence="2" type="ORF">CHK_1553</name>
</gene>
<dbReference type="Gene3D" id="3.40.50.1820">
    <property type="entry name" value="alpha/beta hydrolase"/>
    <property type="match status" value="1"/>
</dbReference>
<comment type="caution">
    <text evidence="2">The sequence shown here is derived from an EMBL/GenBank/DDBJ whole genome shotgun (WGS) entry which is preliminary data.</text>
</comment>
<reference evidence="2 3" key="1">
    <citation type="submission" date="2015-04" db="EMBL/GenBank/DDBJ databases">
        <title>Draft genome sequence of bacteremic isolate Catabacter hongkongensis type strain HKU16T.</title>
        <authorList>
            <person name="Lau S.K."/>
            <person name="Teng J.L."/>
            <person name="Huang Y."/>
            <person name="Curreem S.O."/>
            <person name="Tsui S.K."/>
            <person name="Woo P.C."/>
        </authorList>
    </citation>
    <scope>NUCLEOTIDE SEQUENCE [LARGE SCALE GENOMIC DNA]</scope>
    <source>
        <strain evidence="2 3">HKU16</strain>
    </source>
</reference>
<keyword evidence="3" id="KW-1185">Reference proteome</keyword>
<feature type="domain" description="AB hydrolase-1" evidence="1">
    <location>
        <begin position="53"/>
        <end position="283"/>
    </location>
</feature>
<dbReference type="SUPFAM" id="SSF53474">
    <property type="entry name" value="alpha/beta-Hydrolases"/>
    <property type="match status" value="1"/>
</dbReference>
<dbReference type="Pfam" id="PF00561">
    <property type="entry name" value="Abhydrolase_1"/>
    <property type="match status" value="1"/>
</dbReference>
<organism evidence="2 3">
    <name type="scientific">Christensenella hongkongensis</name>
    <dbReference type="NCBI Taxonomy" id="270498"/>
    <lineage>
        <taxon>Bacteria</taxon>
        <taxon>Bacillati</taxon>
        <taxon>Bacillota</taxon>
        <taxon>Clostridia</taxon>
        <taxon>Christensenellales</taxon>
        <taxon>Christensenellaceae</taxon>
        <taxon>Christensenella</taxon>
    </lineage>
</organism>